<dbReference type="OrthoDB" id="9784009at2"/>
<dbReference type="GO" id="GO:0050313">
    <property type="term" value="F:sulfur dioxygenase activity"/>
    <property type="evidence" value="ECO:0007669"/>
    <property type="project" value="TreeGrafter"/>
</dbReference>
<proteinExistence type="predicted"/>
<sequence>MILRQFLHFDPVGASYLLGCGGKASAAVIDPIGPVEPYLEAAATTGMKILYVIDTHIHADHISSGRILAEASGAKYVLFAGASWRPKDRFCCAEAAWTQGVSLRPMSSTERPEAPWMPWRRHQ</sequence>
<evidence type="ECO:0000313" key="2">
    <source>
        <dbReference type="EMBL" id="KFL29461.1"/>
    </source>
</evidence>
<dbReference type="PANTHER" id="PTHR43084">
    <property type="entry name" value="PERSULFIDE DIOXYGENASE ETHE1"/>
    <property type="match status" value="1"/>
</dbReference>
<dbReference type="InterPro" id="IPR001279">
    <property type="entry name" value="Metallo-B-lactamas"/>
</dbReference>
<comment type="caution">
    <text evidence="2">The sequence shown here is derived from an EMBL/GenBank/DDBJ whole genome shotgun (WGS) entry which is preliminary data.</text>
</comment>
<feature type="domain" description="Metallo-beta-lactamase" evidence="1">
    <location>
        <begin position="13"/>
        <end position="78"/>
    </location>
</feature>
<accession>A0A087LXV8</accession>
<evidence type="ECO:0000259" key="1">
    <source>
        <dbReference type="Pfam" id="PF00753"/>
    </source>
</evidence>
<dbReference type="SUPFAM" id="SSF56281">
    <property type="entry name" value="Metallo-hydrolase/oxidoreductase"/>
    <property type="match status" value="1"/>
</dbReference>
<organism evidence="2 3">
    <name type="scientific">Devosia riboflavina</name>
    <dbReference type="NCBI Taxonomy" id="46914"/>
    <lineage>
        <taxon>Bacteria</taxon>
        <taxon>Pseudomonadati</taxon>
        <taxon>Pseudomonadota</taxon>
        <taxon>Alphaproteobacteria</taxon>
        <taxon>Hyphomicrobiales</taxon>
        <taxon>Devosiaceae</taxon>
        <taxon>Devosia</taxon>
    </lineage>
</organism>
<dbReference type="Gene3D" id="3.60.15.10">
    <property type="entry name" value="Ribonuclease Z/Hydroxyacylglutathione hydrolase-like"/>
    <property type="match status" value="1"/>
</dbReference>
<name>A0A087LXV8_9HYPH</name>
<dbReference type="STRING" id="46914.JP75_21150"/>
<dbReference type="InterPro" id="IPR051682">
    <property type="entry name" value="Mito_Persulfide_Diox"/>
</dbReference>
<keyword evidence="3" id="KW-1185">Reference proteome</keyword>
<dbReference type="GO" id="GO:0070813">
    <property type="term" value="P:hydrogen sulfide metabolic process"/>
    <property type="evidence" value="ECO:0007669"/>
    <property type="project" value="TreeGrafter"/>
</dbReference>
<dbReference type="AlphaFoldDB" id="A0A087LXV8"/>
<dbReference type="GO" id="GO:0006749">
    <property type="term" value="P:glutathione metabolic process"/>
    <property type="evidence" value="ECO:0007669"/>
    <property type="project" value="TreeGrafter"/>
</dbReference>
<gene>
    <name evidence="2" type="ORF">JP75_21150</name>
</gene>
<dbReference type="Proteomes" id="UP000028981">
    <property type="component" value="Unassembled WGS sequence"/>
</dbReference>
<protein>
    <recommendedName>
        <fullName evidence="1">Metallo-beta-lactamase domain-containing protein</fullName>
    </recommendedName>
</protein>
<dbReference type="PANTHER" id="PTHR43084:SF1">
    <property type="entry name" value="PERSULFIDE DIOXYGENASE ETHE1, MITOCHONDRIAL"/>
    <property type="match status" value="1"/>
</dbReference>
<evidence type="ECO:0000313" key="3">
    <source>
        <dbReference type="Proteomes" id="UP000028981"/>
    </source>
</evidence>
<dbReference type="EMBL" id="JQGC01000026">
    <property type="protein sequence ID" value="KFL29461.1"/>
    <property type="molecule type" value="Genomic_DNA"/>
</dbReference>
<reference evidence="2 3" key="1">
    <citation type="submission" date="2014-08" db="EMBL/GenBank/DDBJ databases">
        <authorList>
            <person name="Hassan Y.I."/>
            <person name="Lepp D."/>
            <person name="Zhou T."/>
        </authorList>
    </citation>
    <scope>NUCLEOTIDE SEQUENCE [LARGE SCALE GENOMIC DNA]</scope>
    <source>
        <strain evidence="2 3">IFO13584</strain>
    </source>
</reference>
<dbReference type="Pfam" id="PF00753">
    <property type="entry name" value="Lactamase_B"/>
    <property type="match status" value="1"/>
</dbReference>
<dbReference type="InterPro" id="IPR036866">
    <property type="entry name" value="RibonucZ/Hydroxyglut_hydro"/>
</dbReference>